<keyword evidence="2" id="KW-0694">RNA-binding</keyword>
<dbReference type="EMBL" id="JABMIG020000320">
    <property type="protein sequence ID" value="KAL3781330.1"/>
    <property type="molecule type" value="Genomic_DNA"/>
</dbReference>
<proteinExistence type="predicted"/>
<keyword evidence="1" id="KW-0963">Cytoplasm</keyword>
<dbReference type="InterPro" id="IPR000037">
    <property type="entry name" value="SsrA-bd_prot"/>
</dbReference>
<evidence type="ECO:0008006" key="6">
    <source>
        <dbReference type="Google" id="ProtNLM"/>
    </source>
</evidence>
<reference evidence="4 5" key="1">
    <citation type="journal article" date="2020" name="G3 (Bethesda)">
        <title>Improved Reference Genome for Cyclotella cryptica CCMP332, a Model for Cell Wall Morphogenesis, Salinity Adaptation, and Lipid Production in Diatoms (Bacillariophyta).</title>
        <authorList>
            <person name="Roberts W.R."/>
            <person name="Downey K.M."/>
            <person name="Ruck E.C."/>
            <person name="Traller J.C."/>
            <person name="Alverson A.J."/>
        </authorList>
    </citation>
    <scope>NUCLEOTIDE SEQUENCE [LARGE SCALE GENOMIC DNA]</scope>
    <source>
        <strain evidence="4 5">CCMP332</strain>
    </source>
</reference>
<dbReference type="PANTHER" id="PTHR30308">
    <property type="entry name" value="TMRNA-BINDING COMPONENT OF TRANS-TRANSLATION TAGGING COMPLEX"/>
    <property type="match status" value="1"/>
</dbReference>
<dbReference type="GO" id="GO:0003723">
    <property type="term" value="F:RNA binding"/>
    <property type="evidence" value="ECO:0007669"/>
    <property type="project" value="UniProtKB-KW"/>
</dbReference>
<gene>
    <name evidence="4" type="ORF">HJC23_006782</name>
</gene>
<evidence type="ECO:0000256" key="3">
    <source>
        <dbReference type="SAM" id="MobiDB-lite"/>
    </source>
</evidence>
<feature type="region of interest" description="Disordered" evidence="3">
    <location>
        <begin position="20"/>
        <end position="44"/>
    </location>
</feature>
<organism evidence="4 5">
    <name type="scientific">Cyclotella cryptica</name>
    <dbReference type="NCBI Taxonomy" id="29204"/>
    <lineage>
        <taxon>Eukaryota</taxon>
        <taxon>Sar</taxon>
        <taxon>Stramenopiles</taxon>
        <taxon>Ochrophyta</taxon>
        <taxon>Bacillariophyta</taxon>
        <taxon>Coscinodiscophyceae</taxon>
        <taxon>Thalassiosirophycidae</taxon>
        <taxon>Stephanodiscales</taxon>
        <taxon>Stephanodiscaceae</taxon>
        <taxon>Cyclotella</taxon>
    </lineage>
</organism>
<dbReference type="PANTHER" id="PTHR30308:SF2">
    <property type="entry name" value="SSRA-BINDING PROTEIN"/>
    <property type="match status" value="1"/>
</dbReference>
<dbReference type="AlphaFoldDB" id="A0ABD3NZI7"/>
<comment type="caution">
    <text evidence="4">The sequence shown here is derived from an EMBL/GenBank/DDBJ whole genome shotgun (WGS) entry which is preliminary data.</text>
</comment>
<keyword evidence="5" id="KW-1185">Reference proteome</keyword>
<accession>A0ABD3NZI7</accession>
<evidence type="ECO:0000256" key="1">
    <source>
        <dbReference type="ARBA" id="ARBA00022490"/>
    </source>
</evidence>
<evidence type="ECO:0000313" key="4">
    <source>
        <dbReference type="EMBL" id="KAL3781330.1"/>
    </source>
</evidence>
<sequence length="211" mass="23473">MNGATGINMKSIVAVASAAPGQVHERTDDSAPNSGCRGGGGCGRGAVPEVVKAEAVEVGIALRGTEVKRLVKAELRVFDSDILSHTQNPSRSPFKPSPMNILSPGEFFQHKERRPTDRLLHKGEARKLLQKTDRQPGMTVVPLKAYWSDQNKVKFEMGLCRGKDLRDKRDDIQKREGKREADRMIKNFNFDSTNTLTIKDYSLWMVHSKAL</sequence>
<name>A0ABD3NZI7_9STRA</name>
<dbReference type="SUPFAM" id="SSF74982">
    <property type="entry name" value="Small protein B (SmpB)"/>
    <property type="match status" value="1"/>
</dbReference>
<evidence type="ECO:0000313" key="5">
    <source>
        <dbReference type="Proteomes" id="UP001516023"/>
    </source>
</evidence>
<evidence type="ECO:0000256" key="2">
    <source>
        <dbReference type="ARBA" id="ARBA00022884"/>
    </source>
</evidence>
<dbReference type="Pfam" id="PF01668">
    <property type="entry name" value="SmpB"/>
    <property type="match status" value="1"/>
</dbReference>
<protein>
    <recommendedName>
        <fullName evidence="6">Calmodulin</fullName>
    </recommendedName>
</protein>
<dbReference type="Proteomes" id="UP001516023">
    <property type="component" value="Unassembled WGS sequence"/>
</dbReference>
<dbReference type="InterPro" id="IPR023620">
    <property type="entry name" value="SmpB"/>
</dbReference>
<dbReference type="Gene3D" id="2.40.280.10">
    <property type="match status" value="1"/>
</dbReference>